<reference evidence="7 8" key="1">
    <citation type="submission" date="2024-01" db="EMBL/GenBank/DDBJ databases">
        <title>The genomes of 5 underutilized Papilionoideae crops provide insights into root nodulation and disease resistance.</title>
        <authorList>
            <person name="Yuan L."/>
        </authorList>
    </citation>
    <scope>NUCLEOTIDE SEQUENCE [LARGE SCALE GENOMIC DNA]</scope>
    <source>
        <strain evidence="7">LY-2023</strain>
        <tissue evidence="7">Leaf</tissue>
    </source>
</reference>
<evidence type="ECO:0000256" key="5">
    <source>
        <dbReference type="SAM" id="Coils"/>
    </source>
</evidence>
<dbReference type="AlphaFoldDB" id="A0AAN9P697"/>
<evidence type="ECO:0000256" key="3">
    <source>
        <dbReference type="ARBA" id="ARBA00023163"/>
    </source>
</evidence>
<keyword evidence="4" id="KW-0539">Nucleus</keyword>
<gene>
    <name evidence="7" type="ORF">RJT34_22327</name>
</gene>
<dbReference type="Pfam" id="PF00010">
    <property type="entry name" value="HLH"/>
    <property type="match status" value="1"/>
</dbReference>
<feature type="coiled-coil region" evidence="5">
    <location>
        <begin position="152"/>
        <end position="179"/>
    </location>
</feature>
<proteinExistence type="predicted"/>
<keyword evidence="8" id="KW-1185">Reference proteome</keyword>
<dbReference type="GO" id="GO:0046983">
    <property type="term" value="F:protein dimerization activity"/>
    <property type="evidence" value="ECO:0007669"/>
    <property type="project" value="InterPro"/>
</dbReference>
<dbReference type="EMBL" id="JAYKXN010000005">
    <property type="protein sequence ID" value="KAK7286953.1"/>
    <property type="molecule type" value="Genomic_DNA"/>
</dbReference>
<evidence type="ECO:0000256" key="2">
    <source>
        <dbReference type="ARBA" id="ARBA00023015"/>
    </source>
</evidence>
<dbReference type="PANTHER" id="PTHR45959:SF2">
    <property type="entry name" value="BHLH TRANSCRIPTION FACTOR"/>
    <property type="match status" value="1"/>
</dbReference>
<evidence type="ECO:0000256" key="1">
    <source>
        <dbReference type="ARBA" id="ARBA00004123"/>
    </source>
</evidence>
<protein>
    <recommendedName>
        <fullName evidence="6">BHLH domain-containing protein</fullName>
    </recommendedName>
</protein>
<feature type="domain" description="BHLH" evidence="6">
    <location>
        <begin position="113"/>
        <end position="162"/>
    </location>
</feature>
<dbReference type="Proteomes" id="UP001359559">
    <property type="component" value="Unassembled WGS sequence"/>
</dbReference>
<dbReference type="GO" id="GO:0005634">
    <property type="term" value="C:nucleus"/>
    <property type="evidence" value="ECO:0007669"/>
    <property type="project" value="UniProtKB-SubCell"/>
</dbReference>
<dbReference type="SMART" id="SM00353">
    <property type="entry name" value="HLH"/>
    <property type="match status" value="1"/>
</dbReference>
<accession>A0AAN9P697</accession>
<keyword evidence="2" id="KW-0805">Transcription regulation</keyword>
<evidence type="ECO:0000313" key="7">
    <source>
        <dbReference type="EMBL" id="KAK7286953.1"/>
    </source>
</evidence>
<comment type="caution">
    <text evidence="7">The sequence shown here is derived from an EMBL/GenBank/DDBJ whole genome shotgun (WGS) entry which is preliminary data.</text>
</comment>
<evidence type="ECO:0000313" key="8">
    <source>
        <dbReference type="Proteomes" id="UP001359559"/>
    </source>
</evidence>
<dbReference type="InterPro" id="IPR011598">
    <property type="entry name" value="bHLH_dom"/>
</dbReference>
<dbReference type="InterPro" id="IPR036638">
    <property type="entry name" value="HLH_DNA-bd_sf"/>
</dbReference>
<sequence length="265" mass="30112">MLIGKYNCRNAARTILQNSSNSILSNIMRNSSSLEENNVSFDNSACLEQHASSEKPFTNSSVATTLCFENSTSVLHVPNKNKLQYHGENSIDQIEEEEEADNNRKFKRCISSFQKQDHIMIEKKRRKDISTMFIALAAKIPGLKKNDMVSILENATNYVKFLQKRVENLEEQNKKRKVESNVSHVAYEFSRGAIQIWPKVEARVSAKDVLIKIMCEKQKNIVTRLLAKLRALNLSIVCSNMLPLGNSTLNITIVAKVHTCVIYFL</sequence>
<keyword evidence="3" id="KW-0804">Transcription</keyword>
<evidence type="ECO:0000256" key="4">
    <source>
        <dbReference type="ARBA" id="ARBA00023242"/>
    </source>
</evidence>
<dbReference type="SUPFAM" id="SSF47459">
    <property type="entry name" value="HLH, helix-loop-helix DNA-binding domain"/>
    <property type="match status" value="1"/>
</dbReference>
<dbReference type="Gene3D" id="4.10.280.10">
    <property type="entry name" value="Helix-loop-helix DNA-binding domain"/>
    <property type="match status" value="1"/>
</dbReference>
<dbReference type="InterPro" id="IPR052610">
    <property type="entry name" value="bHLH_transcription_regulator"/>
</dbReference>
<dbReference type="PANTHER" id="PTHR45959">
    <property type="entry name" value="BHLH TRANSCRIPTION FACTOR"/>
    <property type="match status" value="1"/>
</dbReference>
<organism evidence="7 8">
    <name type="scientific">Clitoria ternatea</name>
    <name type="common">Butterfly pea</name>
    <dbReference type="NCBI Taxonomy" id="43366"/>
    <lineage>
        <taxon>Eukaryota</taxon>
        <taxon>Viridiplantae</taxon>
        <taxon>Streptophyta</taxon>
        <taxon>Embryophyta</taxon>
        <taxon>Tracheophyta</taxon>
        <taxon>Spermatophyta</taxon>
        <taxon>Magnoliopsida</taxon>
        <taxon>eudicotyledons</taxon>
        <taxon>Gunneridae</taxon>
        <taxon>Pentapetalae</taxon>
        <taxon>rosids</taxon>
        <taxon>fabids</taxon>
        <taxon>Fabales</taxon>
        <taxon>Fabaceae</taxon>
        <taxon>Papilionoideae</taxon>
        <taxon>50 kb inversion clade</taxon>
        <taxon>NPAAA clade</taxon>
        <taxon>indigoferoid/millettioid clade</taxon>
        <taxon>Phaseoleae</taxon>
        <taxon>Clitoria</taxon>
    </lineage>
</organism>
<evidence type="ECO:0000259" key="6">
    <source>
        <dbReference type="PROSITE" id="PS50888"/>
    </source>
</evidence>
<comment type="subcellular location">
    <subcellularLocation>
        <location evidence="1">Nucleus</location>
    </subcellularLocation>
</comment>
<keyword evidence="5" id="KW-0175">Coiled coil</keyword>
<dbReference type="PROSITE" id="PS50888">
    <property type="entry name" value="BHLH"/>
    <property type="match status" value="1"/>
</dbReference>
<name>A0AAN9P697_CLITE</name>